<comment type="caution">
    <text evidence="3">The sequence shown here is derived from an EMBL/GenBank/DDBJ whole genome shotgun (WGS) entry which is preliminary data.</text>
</comment>
<feature type="transmembrane region" description="Helical" evidence="1">
    <location>
        <begin position="114"/>
        <end position="135"/>
    </location>
</feature>
<name>A0A9D2BNY6_9BACT</name>
<accession>A0A9D2BNY6</accession>
<keyword evidence="1" id="KW-0472">Membrane</keyword>
<reference evidence="3" key="2">
    <citation type="submission" date="2021-04" db="EMBL/GenBank/DDBJ databases">
        <authorList>
            <person name="Gilroy R."/>
        </authorList>
    </citation>
    <scope>NUCLEOTIDE SEQUENCE</scope>
    <source>
        <strain evidence="3">ChiHecec2B26-12326</strain>
    </source>
</reference>
<dbReference type="InterPro" id="IPR011322">
    <property type="entry name" value="N-reg_PII-like_a/b"/>
</dbReference>
<dbReference type="AlphaFoldDB" id="A0A9D2BNY6"/>
<keyword evidence="1" id="KW-1133">Transmembrane helix</keyword>
<dbReference type="Pfam" id="PF09413">
    <property type="entry name" value="DUF2007"/>
    <property type="match status" value="1"/>
</dbReference>
<gene>
    <name evidence="3" type="ORF">H9848_04125</name>
</gene>
<dbReference type="SUPFAM" id="SSF54913">
    <property type="entry name" value="GlnB-like"/>
    <property type="match status" value="1"/>
</dbReference>
<protein>
    <submittedName>
        <fullName evidence="3">DUF2007 domain-containing protein</fullName>
    </submittedName>
</protein>
<proteinExistence type="predicted"/>
<feature type="domain" description="DUF2007" evidence="2">
    <location>
        <begin position="13"/>
        <end position="76"/>
    </location>
</feature>
<dbReference type="Gene3D" id="3.30.70.790">
    <property type="entry name" value="UreE, C-terminal domain"/>
    <property type="match status" value="1"/>
</dbReference>
<reference evidence="3" key="1">
    <citation type="journal article" date="2021" name="PeerJ">
        <title>Extensive microbial diversity within the chicken gut microbiome revealed by metagenomics and culture.</title>
        <authorList>
            <person name="Gilroy R."/>
            <person name="Ravi A."/>
            <person name="Getino M."/>
            <person name="Pursley I."/>
            <person name="Horton D.L."/>
            <person name="Alikhan N.F."/>
            <person name="Baker D."/>
            <person name="Gharbi K."/>
            <person name="Hall N."/>
            <person name="Watson M."/>
            <person name="Adriaenssens E.M."/>
            <person name="Foster-Nyarko E."/>
            <person name="Jarju S."/>
            <person name="Secka A."/>
            <person name="Antonio M."/>
            <person name="Oren A."/>
            <person name="Chaudhuri R.R."/>
            <person name="La Ragione R."/>
            <person name="Hildebrand F."/>
            <person name="Pallen M.J."/>
        </authorList>
    </citation>
    <scope>NUCLEOTIDE SEQUENCE</scope>
    <source>
        <strain evidence="3">ChiHecec2B26-12326</strain>
    </source>
</reference>
<keyword evidence="1" id="KW-0812">Transmembrane</keyword>
<organism evidence="3 4">
    <name type="scientific">Candidatus Parabacteroides intestinigallinarum</name>
    <dbReference type="NCBI Taxonomy" id="2838722"/>
    <lineage>
        <taxon>Bacteria</taxon>
        <taxon>Pseudomonadati</taxon>
        <taxon>Bacteroidota</taxon>
        <taxon>Bacteroidia</taxon>
        <taxon>Bacteroidales</taxon>
        <taxon>Tannerellaceae</taxon>
        <taxon>Parabacteroides</taxon>
    </lineage>
</organism>
<dbReference type="InterPro" id="IPR018551">
    <property type="entry name" value="DUF2007"/>
</dbReference>
<evidence type="ECO:0000256" key="1">
    <source>
        <dbReference type="SAM" id="Phobius"/>
    </source>
</evidence>
<dbReference type="Proteomes" id="UP000823847">
    <property type="component" value="Unassembled WGS sequence"/>
</dbReference>
<sequence length="138" mass="15077">MEKEERNNKERIVEIARFAYPAEAATLIALLRSEGIECYLRNELTTQIMAGYADVGGARVEILESDVPRALEVMRAGGYDLPADGDEADEPVEQVAGLARHIPFLRGYPLEKQILVLLALVAAGLGLLLFLSALLTPQ</sequence>
<evidence type="ECO:0000259" key="2">
    <source>
        <dbReference type="Pfam" id="PF09413"/>
    </source>
</evidence>
<dbReference type="EMBL" id="DXEN01000026">
    <property type="protein sequence ID" value="HIX85779.1"/>
    <property type="molecule type" value="Genomic_DNA"/>
</dbReference>
<evidence type="ECO:0000313" key="4">
    <source>
        <dbReference type="Proteomes" id="UP000823847"/>
    </source>
</evidence>
<evidence type="ECO:0000313" key="3">
    <source>
        <dbReference type="EMBL" id="HIX85779.1"/>
    </source>
</evidence>